<dbReference type="InParanoid" id="G0R240"/>
<evidence type="ECO:0000256" key="3">
    <source>
        <dbReference type="ARBA" id="ARBA00022989"/>
    </source>
</evidence>
<evidence type="ECO:0000256" key="4">
    <source>
        <dbReference type="ARBA" id="ARBA00023136"/>
    </source>
</evidence>
<dbReference type="Pfam" id="PF04116">
    <property type="entry name" value="FA_hydroxylase"/>
    <property type="match status" value="1"/>
</dbReference>
<feature type="transmembrane region" description="Helical" evidence="5">
    <location>
        <begin position="20"/>
        <end position="40"/>
    </location>
</feature>
<dbReference type="GO" id="GO:0016020">
    <property type="term" value="C:membrane"/>
    <property type="evidence" value="ECO:0007669"/>
    <property type="project" value="UniProtKB-SubCell"/>
</dbReference>
<dbReference type="RefSeq" id="XP_004029704.1">
    <property type="nucleotide sequence ID" value="XM_004029656.1"/>
</dbReference>
<dbReference type="GO" id="GO:0008610">
    <property type="term" value="P:lipid biosynthetic process"/>
    <property type="evidence" value="ECO:0007669"/>
    <property type="project" value="InterPro"/>
</dbReference>
<feature type="domain" description="Fatty acid hydroxylase" evidence="6">
    <location>
        <begin position="64"/>
        <end position="137"/>
    </location>
</feature>
<dbReference type="Proteomes" id="UP000008983">
    <property type="component" value="Unassembled WGS sequence"/>
</dbReference>
<dbReference type="EMBL" id="GL984240">
    <property type="protein sequence ID" value="EGR28468.1"/>
    <property type="molecule type" value="Genomic_DNA"/>
</dbReference>
<dbReference type="GO" id="GO:0016301">
    <property type="term" value="F:kinase activity"/>
    <property type="evidence" value="ECO:0007669"/>
    <property type="project" value="UniProtKB-KW"/>
</dbReference>
<reference evidence="7 8" key="1">
    <citation type="submission" date="2011-07" db="EMBL/GenBank/DDBJ databases">
        <authorList>
            <person name="Coyne R."/>
            <person name="Brami D."/>
            <person name="Johnson J."/>
            <person name="Hostetler J."/>
            <person name="Hannick L."/>
            <person name="Clark T."/>
            <person name="Cassidy-Hanley D."/>
            <person name="Inman J."/>
        </authorList>
    </citation>
    <scope>NUCLEOTIDE SEQUENCE [LARGE SCALE GENOMIC DNA]</scope>
    <source>
        <strain evidence="7 8">G5</strain>
    </source>
</reference>
<keyword evidence="7" id="KW-0560">Oxidoreductase</keyword>
<evidence type="ECO:0000313" key="7">
    <source>
        <dbReference type="EMBL" id="EGR28468.1"/>
    </source>
</evidence>
<dbReference type="AlphaFoldDB" id="G0R240"/>
<dbReference type="GO" id="GO:0005506">
    <property type="term" value="F:iron ion binding"/>
    <property type="evidence" value="ECO:0007669"/>
    <property type="project" value="InterPro"/>
</dbReference>
<dbReference type="STRING" id="857967.G0R240"/>
<evidence type="ECO:0000259" key="6">
    <source>
        <dbReference type="Pfam" id="PF04116"/>
    </source>
</evidence>
<keyword evidence="4 5" id="KW-0472">Membrane</keyword>
<feature type="transmembrane region" description="Helical" evidence="5">
    <location>
        <begin position="60"/>
        <end position="77"/>
    </location>
</feature>
<keyword evidence="3 5" id="KW-1133">Transmembrane helix</keyword>
<dbReference type="InterPro" id="IPR006694">
    <property type="entry name" value="Fatty_acid_hydroxylase"/>
</dbReference>
<keyword evidence="7" id="KW-0808">Transferase</keyword>
<dbReference type="InterPro" id="IPR050307">
    <property type="entry name" value="Sterol_Desaturase_Related"/>
</dbReference>
<evidence type="ECO:0000313" key="8">
    <source>
        <dbReference type="Proteomes" id="UP000008983"/>
    </source>
</evidence>
<accession>G0R240</accession>
<gene>
    <name evidence="7" type="ORF">IMG5_174770</name>
</gene>
<proteinExistence type="predicted"/>
<dbReference type="EC" id="1.14.13.72" evidence="7"/>
<protein>
    <submittedName>
        <fullName evidence="7">Protein kinase domain protein aurora kinase</fullName>
        <ecNumber evidence="7">1.14.13.72</ecNumber>
    </submittedName>
</protein>
<name>G0R240_ICHMU</name>
<evidence type="ECO:0000256" key="1">
    <source>
        <dbReference type="ARBA" id="ARBA00004370"/>
    </source>
</evidence>
<keyword evidence="7" id="KW-0418">Kinase</keyword>
<keyword evidence="2 5" id="KW-0812">Transmembrane</keyword>
<evidence type="ECO:0000256" key="2">
    <source>
        <dbReference type="ARBA" id="ARBA00022692"/>
    </source>
</evidence>
<dbReference type="PANTHER" id="PTHR11863">
    <property type="entry name" value="STEROL DESATURASE"/>
    <property type="match status" value="1"/>
</dbReference>
<keyword evidence="8" id="KW-1185">Reference proteome</keyword>
<evidence type="ECO:0000256" key="5">
    <source>
        <dbReference type="SAM" id="Phobius"/>
    </source>
</evidence>
<comment type="subcellular location">
    <subcellularLocation>
        <location evidence="1">Membrane</location>
    </subcellularLocation>
</comment>
<organism evidence="7 8">
    <name type="scientific">Ichthyophthirius multifiliis</name>
    <name type="common">White spot disease agent</name>
    <name type="synonym">Ich</name>
    <dbReference type="NCBI Taxonomy" id="5932"/>
    <lineage>
        <taxon>Eukaryota</taxon>
        <taxon>Sar</taxon>
        <taxon>Alveolata</taxon>
        <taxon>Ciliophora</taxon>
        <taxon>Intramacronucleata</taxon>
        <taxon>Oligohymenophorea</taxon>
        <taxon>Hymenostomatida</taxon>
        <taxon>Ophryoglenina</taxon>
        <taxon>Ichthyophthirius</taxon>
    </lineage>
</organism>
<sequence length="143" mass="17268">MALGRPQKYQYMEINIKKTLMNNFVNIFVIQFGFLHIETLLNGVQVETDQMFFPSKTENFLSILILLFFHDFCFYFIHRFQHQKPIYQYIHKIHHQYYQNVCIAGQYFHPIDYIITILAPTYIMFKFLKKNCIQLAFVCGFLS</sequence>
<dbReference type="GeneID" id="14904550"/>
<dbReference type="GO" id="GO:0016491">
    <property type="term" value="F:oxidoreductase activity"/>
    <property type="evidence" value="ECO:0007669"/>
    <property type="project" value="UniProtKB-KW"/>
</dbReference>